<dbReference type="InterPro" id="IPR031803">
    <property type="entry name" value="BAT_GAF/HTH-assoc"/>
</dbReference>
<feature type="domain" description="Bacterioopsin transcriptional activator GAF and HTH associated" evidence="4">
    <location>
        <begin position="4"/>
        <end position="154"/>
    </location>
</feature>
<evidence type="ECO:0000256" key="2">
    <source>
        <dbReference type="ARBA" id="ARBA00023163"/>
    </source>
</evidence>
<reference evidence="5 6" key="1">
    <citation type="journal article" date="2019" name="Int. J. Syst. Evol. Microbiol.">
        <title>The Global Catalogue of Microorganisms (GCM) 10K type strain sequencing project: providing services to taxonomists for standard genome sequencing and annotation.</title>
        <authorList>
            <consortium name="The Broad Institute Genomics Platform"/>
            <consortium name="The Broad Institute Genome Sequencing Center for Infectious Disease"/>
            <person name="Wu L."/>
            <person name="Ma J."/>
        </authorList>
    </citation>
    <scope>NUCLEOTIDE SEQUENCE [LARGE SCALE GENOMIC DNA]</scope>
    <source>
        <strain evidence="5 6">CGMCC 1.10390</strain>
    </source>
</reference>
<dbReference type="RefSeq" id="WP_256401970.1">
    <property type="nucleotide sequence ID" value="NZ_JANHJR010000004.1"/>
</dbReference>
<dbReference type="Gene3D" id="1.10.10.10">
    <property type="entry name" value="Winged helix-like DNA-binding domain superfamily/Winged helix DNA-binding domain"/>
    <property type="match status" value="1"/>
</dbReference>
<dbReference type="PANTHER" id="PTHR34236">
    <property type="entry name" value="DIMETHYL SULFOXIDE REDUCTASE TRANSCRIPTIONAL ACTIVATOR"/>
    <property type="match status" value="1"/>
</dbReference>
<feature type="domain" description="HTH bat-type" evidence="3">
    <location>
        <begin position="159"/>
        <end position="210"/>
    </location>
</feature>
<dbReference type="EMBL" id="JBHUDO010000004">
    <property type="protein sequence ID" value="MFD1647547.1"/>
    <property type="molecule type" value="Genomic_DNA"/>
</dbReference>
<evidence type="ECO:0000259" key="4">
    <source>
        <dbReference type="Pfam" id="PF15915"/>
    </source>
</evidence>
<accession>A0ABD6DQC7</accession>
<keyword evidence="2" id="KW-0804">Transcription</keyword>
<protein>
    <submittedName>
        <fullName evidence="5">Helix-turn-helix domain-containing protein</fullName>
    </submittedName>
</protein>
<dbReference type="InterPro" id="IPR036388">
    <property type="entry name" value="WH-like_DNA-bd_sf"/>
</dbReference>
<evidence type="ECO:0000256" key="1">
    <source>
        <dbReference type="ARBA" id="ARBA00023015"/>
    </source>
</evidence>
<keyword evidence="1" id="KW-0805">Transcription regulation</keyword>
<evidence type="ECO:0000259" key="3">
    <source>
        <dbReference type="Pfam" id="PF04967"/>
    </source>
</evidence>
<comment type="caution">
    <text evidence="5">The sequence shown here is derived from an EMBL/GenBank/DDBJ whole genome shotgun (WGS) entry which is preliminary data.</text>
</comment>
<evidence type="ECO:0000313" key="5">
    <source>
        <dbReference type="EMBL" id="MFD1647547.1"/>
    </source>
</evidence>
<keyword evidence="6" id="KW-1185">Reference proteome</keyword>
<dbReference type="AlphaFoldDB" id="A0ABD6DQC7"/>
<organism evidence="5 6">
    <name type="scientific">Haloarchaeobius litoreus</name>
    <dbReference type="NCBI Taxonomy" id="755306"/>
    <lineage>
        <taxon>Archaea</taxon>
        <taxon>Methanobacteriati</taxon>
        <taxon>Methanobacteriota</taxon>
        <taxon>Stenosarchaea group</taxon>
        <taxon>Halobacteria</taxon>
        <taxon>Halobacteriales</taxon>
        <taxon>Halorubellaceae</taxon>
        <taxon>Haloarchaeobius</taxon>
    </lineage>
</organism>
<proteinExistence type="predicted"/>
<dbReference type="PANTHER" id="PTHR34236:SF1">
    <property type="entry name" value="DIMETHYL SULFOXIDE REDUCTASE TRANSCRIPTIONAL ACTIVATOR"/>
    <property type="match status" value="1"/>
</dbReference>
<sequence>MTTVVEFVIPAHEFPLGAIAENHPSMTVELERIVPTELAIMPYFWVRGIDGVTQEEVMAGLAAQEDVKNVEVVDQAGGAYLMRAEWESQCEGVMRAITTTELVLLSGIGNSEQWTFELRATDHEAIASFQEYCHEHDIHPTLTSMHRLSEMDSTEDYDLTPSQREALVLAYERGYYQTPRSATLAELAEELDITGQSLGSRLRRGTHRLIAGTLIELE</sequence>
<dbReference type="Pfam" id="PF15915">
    <property type="entry name" value="BAT"/>
    <property type="match status" value="1"/>
</dbReference>
<dbReference type="InterPro" id="IPR007050">
    <property type="entry name" value="HTH_bacterioopsin"/>
</dbReference>
<dbReference type="Pfam" id="PF04967">
    <property type="entry name" value="HTH_10"/>
    <property type="match status" value="1"/>
</dbReference>
<dbReference type="Proteomes" id="UP001597034">
    <property type="component" value="Unassembled WGS sequence"/>
</dbReference>
<gene>
    <name evidence="5" type="ORF">ACFSBL_17795</name>
</gene>
<name>A0ABD6DQC7_9EURY</name>
<evidence type="ECO:0000313" key="6">
    <source>
        <dbReference type="Proteomes" id="UP001597034"/>
    </source>
</evidence>